<protein>
    <submittedName>
        <fullName evidence="2">M28 family peptidase</fullName>
    </submittedName>
</protein>
<dbReference type="Proteomes" id="UP000439983">
    <property type="component" value="Unassembled WGS sequence"/>
</dbReference>
<name>A0A6N7LNR7_SINTE</name>
<dbReference type="SUPFAM" id="SSF52025">
    <property type="entry name" value="PA domain"/>
    <property type="match status" value="1"/>
</dbReference>
<dbReference type="OrthoDB" id="9769665at2"/>
<comment type="caution">
    <text evidence="2">The sequence shown here is derived from an EMBL/GenBank/DDBJ whole genome shotgun (WGS) entry which is preliminary data.</text>
</comment>
<gene>
    <name evidence="2" type="ORF">GHK62_32745</name>
</gene>
<feature type="domain" description="Peptidase M28" evidence="1">
    <location>
        <begin position="210"/>
        <end position="407"/>
    </location>
</feature>
<dbReference type="Pfam" id="PF04389">
    <property type="entry name" value="Peptidase_M28"/>
    <property type="match status" value="1"/>
</dbReference>
<dbReference type="InterPro" id="IPR046450">
    <property type="entry name" value="PA_dom_sf"/>
</dbReference>
<dbReference type="PANTHER" id="PTHR10404">
    <property type="entry name" value="N-ACETYLATED-ALPHA-LINKED ACIDIC DIPEPTIDASE"/>
    <property type="match status" value="1"/>
</dbReference>
<reference evidence="2 3" key="1">
    <citation type="journal article" date="2013" name="Genome Biol.">
        <title>Comparative genomics of the core and accessory genomes of 48 Sinorhizobium strains comprising five genospecies.</title>
        <authorList>
            <person name="Sugawara M."/>
            <person name="Epstein B."/>
            <person name="Badgley B.D."/>
            <person name="Unno T."/>
            <person name="Xu L."/>
            <person name="Reese J."/>
            <person name="Gyaneshwar P."/>
            <person name="Denny R."/>
            <person name="Mudge J."/>
            <person name="Bharti A.K."/>
            <person name="Farmer A.D."/>
            <person name="May G.D."/>
            <person name="Woodward J.E."/>
            <person name="Medigue C."/>
            <person name="Vallenet D."/>
            <person name="Lajus A."/>
            <person name="Rouy Z."/>
            <person name="Martinez-Vaz B."/>
            <person name="Tiffin P."/>
            <person name="Young N.D."/>
            <person name="Sadowsky M.J."/>
        </authorList>
    </citation>
    <scope>NUCLEOTIDE SEQUENCE [LARGE SCALE GENOMIC DNA]</scope>
    <source>
        <strain evidence="2 3">USDA4894</strain>
    </source>
</reference>
<keyword evidence="3" id="KW-1185">Reference proteome</keyword>
<dbReference type="Gene3D" id="3.40.630.10">
    <property type="entry name" value="Zn peptidases"/>
    <property type="match status" value="1"/>
</dbReference>
<organism evidence="2 3">
    <name type="scientific">Sinorhizobium terangae</name>
    <dbReference type="NCBI Taxonomy" id="110322"/>
    <lineage>
        <taxon>Bacteria</taxon>
        <taxon>Pseudomonadati</taxon>
        <taxon>Pseudomonadota</taxon>
        <taxon>Alphaproteobacteria</taxon>
        <taxon>Hyphomicrobiales</taxon>
        <taxon>Rhizobiaceae</taxon>
        <taxon>Sinorhizobium/Ensifer group</taxon>
        <taxon>Sinorhizobium</taxon>
    </lineage>
</organism>
<sequence>MLDLAQPDRERLAAHIEEFGRRIKLSGTPEELESFRYLEREMASYGYRTELLFHDAYISLPGQARVEANGENLRCITHSMSVATTSDGIRAPIVYVGEGDEAAFASVDVRGKIVLVDGIATEEVTALASAHGALGQLHISPNEHLYEMCVSPVWGSPSQVTRPKLPTTVVCTIARDDGARLRAQCQAGEIVQVSLWAEVDTSWRKTPILVAELPAEKKVDDGAPFVLFSGHHDTWHYGVMDNGGANATMLEAARLLAGRRGPWRRGLRLCFWSGHSHGRYSGSAWYADEYWDELDRRCVAHVNVDSTGGGGASVLTNSAVIDELKSVAAEAVEAVSGQRHAGRRHGRAADQSFWGVGIPSMFGSLSHQPPGPVKMLTALGWWWHTPHDTAEHIDLDNLERDTAIVLRVLWRLLTAPVLPLDYTAVAASMRKELLTLQDRLADRMDIDILISRLGAFEEAVQAVNRMAESAGEDALEAINRSLMQVSRLLVPLNYTTGHRFSHDSALPHPAWPSLAGLRELADLPQSSPELPFYAVHARQCRNLAAHALREARATLAAALKHDTR</sequence>
<dbReference type="InterPro" id="IPR039373">
    <property type="entry name" value="Peptidase_M28B"/>
</dbReference>
<dbReference type="AlphaFoldDB" id="A0A6N7LNR7"/>
<proteinExistence type="predicted"/>
<dbReference type="InterPro" id="IPR007484">
    <property type="entry name" value="Peptidase_M28"/>
</dbReference>
<dbReference type="RefSeq" id="WP_153443174.1">
    <property type="nucleotide sequence ID" value="NZ_JACIGA010000017.1"/>
</dbReference>
<evidence type="ECO:0000313" key="3">
    <source>
        <dbReference type="Proteomes" id="UP000439983"/>
    </source>
</evidence>
<dbReference type="SUPFAM" id="SSF53187">
    <property type="entry name" value="Zn-dependent exopeptidases"/>
    <property type="match status" value="1"/>
</dbReference>
<dbReference type="EMBL" id="WITC01000136">
    <property type="protein sequence ID" value="MQX19306.1"/>
    <property type="molecule type" value="Genomic_DNA"/>
</dbReference>
<evidence type="ECO:0000313" key="2">
    <source>
        <dbReference type="EMBL" id="MQX19306.1"/>
    </source>
</evidence>
<evidence type="ECO:0000259" key="1">
    <source>
        <dbReference type="Pfam" id="PF04389"/>
    </source>
</evidence>
<accession>A0A6N7LNR7</accession>
<dbReference type="PANTHER" id="PTHR10404:SF46">
    <property type="entry name" value="VACUOLAR PROTEIN SORTING-ASSOCIATED PROTEIN 70"/>
    <property type="match status" value="1"/>
</dbReference>
<dbReference type="Gene3D" id="3.50.30.30">
    <property type="match status" value="1"/>
</dbReference>